<accession>A0ACC2PTN7</accession>
<reference evidence="1" key="1">
    <citation type="submission" date="2023-04" db="EMBL/GenBank/DDBJ databases">
        <title>A chromosome-level genome assembly of the parasitoid wasp Eretmocerus hayati.</title>
        <authorList>
            <person name="Zhong Y."/>
            <person name="Liu S."/>
            <person name="Liu Y."/>
        </authorList>
    </citation>
    <scope>NUCLEOTIDE SEQUENCE</scope>
    <source>
        <strain evidence="1">ZJU_SS_LIU_2023</strain>
    </source>
</reference>
<name>A0ACC2PTN7_9HYME</name>
<comment type="caution">
    <text evidence="1">The sequence shown here is derived from an EMBL/GenBank/DDBJ whole genome shotgun (WGS) entry which is preliminary data.</text>
</comment>
<dbReference type="EMBL" id="CM056741">
    <property type="protein sequence ID" value="KAJ8686797.1"/>
    <property type="molecule type" value="Genomic_DNA"/>
</dbReference>
<evidence type="ECO:0000313" key="1">
    <source>
        <dbReference type="EMBL" id="KAJ8686797.1"/>
    </source>
</evidence>
<evidence type="ECO:0000313" key="2">
    <source>
        <dbReference type="Proteomes" id="UP001239111"/>
    </source>
</evidence>
<sequence>MCTPDNGFIEDFLDEYQKYECLWNPYHVGFDDCFARTEALTKIVEALHTDITTQDCLRLLKNIREKYAKEQTKILVSHRGNPGEKCQPRWMKIVEEMLEKVVSDEEHVTSCTQNQSATWNQNPNLKSLFRHTIPSRKRKSAAKFKAEVKKRERQRESESRINSLCRQTICSNSKTRNWPFIKFTGDCKKRKRVGRNRKKRNYCSELNCKPLQVRSCNNVQGTMDRDCYKNISDTRGTYNV</sequence>
<keyword evidence="2" id="KW-1185">Reference proteome</keyword>
<protein>
    <submittedName>
        <fullName evidence="1">Uncharacterized protein</fullName>
    </submittedName>
</protein>
<organism evidence="1 2">
    <name type="scientific">Eretmocerus hayati</name>
    <dbReference type="NCBI Taxonomy" id="131215"/>
    <lineage>
        <taxon>Eukaryota</taxon>
        <taxon>Metazoa</taxon>
        <taxon>Ecdysozoa</taxon>
        <taxon>Arthropoda</taxon>
        <taxon>Hexapoda</taxon>
        <taxon>Insecta</taxon>
        <taxon>Pterygota</taxon>
        <taxon>Neoptera</taxon>
        <taxon>Endopterygota</taxon>
        <taxon>Hymenoptera</taxon>
        <taxon>Apocrita</taxon>
        <taxon>Proctotrupomorpha</taxon>
        <taxon>Chalcidoidea</taxon>
        <taxon>Aphelinidae</taxon>
        <taxon>Aphelininae</taxon>
        <taxon>Eretmocerus</taxon>
    </lineage>
</organism>
<gene>
    <name evidence="1" type="ORF">QAD02_022591</name>
</gene>
<dbReference type="Proteomes" id="UP001239111">
    <property type="component" value="Chromosome 1"/>
</dbReference>
<proteinExistence type="predicted"/>